<proteinExistence type="predicted"/>
<evidence type="ECO:0000313" key="1">
    <source>
        <dbReference type="EMBL" id="GES78628.1"/>
    </source>
</evidence>
<dbReference type="Proteomes" id="UP000615446">
    <property type="component" value="Unassembled WGS sequence"/>
</dbReference>
<dbReference type="AlphaFoldDB" id="A0A8H3L3C8"/>
<accession>A0A8H3L3C8</accession>
<reference evidence="1" key="1">
    <citation type="submission" date="2019-10" db="EMBL/GenBank/DDBJ databases">
        <title>Conservation and host-specific expression of non-tandemly repeated heterogenous ribosome RNA gene in arbuscular mycorrhizal fungi.</title>
        <authorList>
            <person name="Maeda T."/>
            <person name="Kobayashi Y."/>
            <person name="Nakagawa T."/>
            <person name="Ezawa T."/>
            <person name="Yamaguchi K."/>
            <person name="Bino T."/>
            <person name="Nishimoto Y."/>
            <person name="Shigenobu S."/>
            <person name="Kawaguchi M."/>
        </authorList>
    </citation>
    <scope>NUCLEOTIDE SEQUENCE</scope>
    <source>
        <strain evidence="1">HR1</strain>
    </source>
</reference>
<protein>
    <submittedName>
        <fullName evidence="1">Uncharacterized protein</fullName>
    </submittedName>
</protein>
<gene>
    <name evidence="1" type="ORF">RCL2_000594400</name>
</gene>
<sequence length="98" mass="11308">MNRTEDKGNDSIIIQCYLRSCSVIIELVEKYFDCINQLTCTPHVASSIWRFVGTSHSLDINYPPDFIVSLYEKQITLTDIARSIKLKFSCMKIKTKVQ</sequence>
<name>A0A8H3L3C8_9GLOM</name>
<comment type="caution">
    <text evidence="1">The sequence shown here is derived from an EMBL/GenBank/DDBJ whole genome shotgun (WGS) entry which is preliminary data.</text>
</comment>
<evidence type="ECO:0000313" key="2">
    <source>
        <dbReference type="Proteomes" id="UP000615446"/>
    </source>
</evidence>
<dbReference type="EMBL" id="BLAL01000040">
    <property type="protein sequence ID" value="GES78628.1"/>
    <property type="molecule type" value="Genomic_DNA"/>
</dbReference>
<organism evidence="1 2">
    <name type="scientific">Rhizophagus clarus</name>
    <dbReference type="NCBI Taxonomy" id="94130"/>
    <lineage>
        <taxon>Eukaryota</taxon>
        <taxon>Fungi</taxon>
        <taxon>Fungi incertae sedis</taxon>
        <taxon>Mucoromycota</taxon>
        <taxon>Glomeromycotina</taxon>
        <taxon>Glomeromycetes</taxon>
        <taxon>Glomerales</taxon>
        <taxon>Glomeraceae</taxon>
        <taxon>Rhizophagus</taxon>
    </lineage>
</organism>